<feature type="transmembrane region" description="Helical" evidence="5">
    <location>
        <begin position="175"/>
        <end position="193"/>
    </location>
</feature>
<feature type="transmembrane region" description="Helical" evidence="5">
    <location>
        <begin position="98"/>
        <end position="117"/>
    </location>
</feature>
<feature type="transmembrane region" description="Helical" evidence="5">
    <location>
        <begin position="129"/>
        <end position="154"/>
    </location>
</feature>
<evidence type="ECO:0000313" key="10">
    <source>
        <dbReference type="RefSeq" id="XP_025411411.1"/>
    </source>
</evidence>
<evidence type="ECO:0000256" key="2">
    <source>
        <dbReference type="ARBA" id="ARBA00022692"/>
    </source>
</evidence>
<dbReference type="Pfam" id="PF13000">
    <property type="entry name" value="Acatn"/>
    <property type="match status" value="3"/>
</dbReference>
<feature type="transmembrane region" description="Helical" evidence="5">
    <location>
        <begin position="213"/>
        <end position="231"/>
    </location>
</feature>
<accession>A0A2S2Q0K4</accession>
<evidence type="ECO:0000256" key="4">
    <source>
        <dbReference type="ARBA" id="ARBA00023136"/>
    </source>
</evidence>
<dbReference type="InterPro" id="IPR024371">
    <property type="entry name" value="AcetylCoA_trans_1-like"/>
</dbReference>
<dbReference type="PANTHER" id="PTHR12778">
    <property type="entry name" value="SOLUTE CARRIER FAMILY 33 ACETYL-COA TRANSPORTER -RELATED"/>
    <property type="match status" value="1"/>
</dbReference>
<dbReference type="GO" id="GO:0008521">
    <property type="term" value="F:acetyl-CoA transmembrane transporter activity"/>
    <property type="evidence" value="ECO:0007669"/>
    <property type="project" value="InterPro"/>
</dbReference>
<evidence type="ECO:0000256" key="1">
    <source>
        <dbReference type="ARBA" id="ARBA00004141"/>
    </source>
</evidence>
<keyword evidence="7" id="KW-1185">Reference proteome</keyword>
<reference evidence="8 9" key="2">
    <citation type="submission" date="2025-04" db="UniProtKB">
        <authorList>
            <consortium name="RefSeq"/>
        </authorList>
    </citation>
    <scope>IDENTIFICATION</scope>
    <source>
        <tissue evidence="8 9">Whole body</tissue>
    </source>
</reference>
<feature type="transmembrane region" description="Helical" evidence="5">
    <location>
        <begin position="464"/>
        <end position="482"/>
    </location>
</feature>
<dbReference type="RefSeq" id="XP_025411411.1">
    <property type="nucleotide sequence ID" value="XM_025555626.1"/>
</dbReference>
<evidence type="ECO:0000256" key="3">
    <source>
        <dbReference type="ARBA" id="ARBA00022989"/>
    </source>
</evidence>
<sequence>MIETTHIESLIEKPSVPVKSNPKNDAFSIFLLLVLYTLQGVPLGFSYAMQILIHSIPKSSYYKQAEFSLVVWPFSLKLLWAPLVDSMFSRKLGRRKSWLIPVQYSLGILFFVMGFHIHEWLVNSNKSNINALTIMFLISNFLVATQDIIVDGWAIAMLERQNICYSAICNNAGQAFGMILGYNLLILLTSETFRNKWWRISSLPGGIVTLQGYFYFWGLMFMIVTTLIAIFKSEKKNIAEPEVDLGIFKTYKLLFSIMKLPNIKMLAIILFTVKICFCSIDATYKLKLIDGGIAKEDIATIESIFTPIRLCFPFIINKFTSQDKFLITFFNTIPYRLLIGMVLTILIYLTPYFLIQTKALLVIYKVLLLMIYSLQQLVESIMLLMAVSFYASISDPKIGGTNMTLLTTISNLGLSFSKTGALWFIEYCTFKQCSTDHTNTCSSKIQEDKCKLSSGTCQVIIDGFYTETIICIIYGILWYCIFRKTINNLQSKNVKEWHVEMKETLY</sequence>
<gene>
    <name evidence="6" type="primary">SLC33A1_7</name>
    <name evidence="8 9 10" type="synonym">LOC112684231</name>
    <name evidence="6" type="ORF">g.73532</name>
</gene>
<dbReference type="InterPro" id="IPR004752">
    <property type="entry name" value="AmpG_permease/AT-1"/>
</dbReference>
<dbReference type="GO" id="GO:0035348">
    <property type="term" value="P:acetyl-CoA transmembrane transport"/>
    <property type="evidence" value="ECO:0007669"/>
    <property type="project" value="InterPro"/>
</dbReference>
<evidence type="ECO:0000313" key="9">
    <source>
        <dbReference type="RefSeq" id="XP_025411410.1"/>
    </source>
</evidence>
<keyword evidence="4 5" id="KW-0472">Membrane</keyword>
<feature type="transmembrane region" description="Helical" evidence="5">
    <location>
        <begin position="29"/>
        <end position="49"/>
    </location>
</feature>
<dbReference type="GO" id="GO:0016020">
    <property type="term" value="C:membrane"/>
    <property type="evidence" value="ECO:0007669"/>
    <property type="project" value="UniProtKB-SubCell"/>
</dbReference>
<dbReference type="PANTHER" id="PTHR12778:SF9">
    <property type="entry name" value="ACETYL-COENZYME A TRANSPORTER 1"/>
    <property type="match status" value="1"/>
</dbReference>
<keyword evidence="3 5" id="KW-1133">Transmembrane helix</keyword>
<evidence type="ECO:0000313" key="7">
    <source>
        <dbReference type="Proteomes" id="UP000694846"/>
    </source>
</evidence>
<proteinExistence type="predicted"/>
<feature type="transmembrane region" description="Helical" evidence="5">
    <location>
        <begin position="333"/>
        <end position="355"/>
    </location>
</feature>
<evidence type="ECO:0000256" key="5">
    <source>
        <dbReference type="SAM" id="Phobius"/>
    </source>
</evidence>
<feature type="transmembrane region" description="Helical" evidence="5">
    <location>
        <begin position="367"/>
        <end position="393"/>
    </location>
</feature>
<protein>
    <submittedName>
        <fullName evidence="6 8 9">Acetyl-coenzyme A transporter 1</fullName>
    </submittedName>
</protein>
<feature type="transmembrane region" description="Helical" evidence="5">
    <location>
        <begin position="265"/>
        <end position="284"/>
    </location>
</feature>
<dbReference type="EMBL" id="GGMS01001998">
    <property type="protein sequence ID" value="MBY71201.1"/>
    <property type="molecule type" value="Transcribed_RNA"/>
</dbReference>
<evidence type="ECO:0000313" key="6">
    <source>
        <dbReference type="EMBL" id="MBY71201.1"/>
    </source>
</evidence>
<keyword evidence="2 5" id="KW-0812">Transmembrane</keyword>
<organism evidence="6">
    <name type="scientific">Sipha flava</name>
    <name type="common">yellow sugarcane aphid</name>
    <dbReference type="NCBI Taxonomy" id="143950"/>
    <lineage>
        <taxon>Eukaryota</taxon>
        <taxon>Metazoa</taxon>
        <taxon>Ecdysozoa</taxon>
        <taxon>Arthropoda</taxon>
        <taxon>Hexapoda</taxon>
        <taxon>Insecta</taxon>
        <taxon>Pterygota</taxon>
        <taxon>Neoptera</taxon>
        <taxon>Paraneoptera</taxon>
        <taxon>Hemiptera</taxon>
        <taxon>Sternorrhyncha</taxon>
        <taxon>Aphidomorpha</taxon>
        <taxon>Aphidoidea</taxon>
        <taxon>Aphididae</taxon>
        <taxon>Sipha</taxon>
    </lineage>
</organism>
<dbReference type="InterPro" id="IPR036259">
    <property type="entry name" value="MFS_trans_sf"/>
</dbReference>
<dbReference type="AlphaFoldDB" id="A0A2S2Q0K4"/>
<comment type="subcellular location">
    <subcellularLocation>
        <location evidence="1">Membrane</location>
        <topology evidence="1">Multi-pass membrane protein</topology>
    </subcellularLocation>
</comment>
<dbReference type="RefSeq" id="XP_025411410.1">
    <property type="nucleotide sequence ID" value="XM_025555625.1"/>
</dbReference>
<dbReference type="RefSeq" id="XP_025411409.1">
    <property type="nucleotide sequence ID" value="XM_025555624.1"/>
</dbReference>
<dbReference type="Proteomes" id="UP000694846">
    <property type="component" value="Unplaced"/>
</dbReference>
<reference evidence="6" key="1">
    <citation type="submission" date="2018-04" db="EMBL/GenBank/DDBJ databases">
        <title>Transcriptome assembly of Sipha flava.</title>
        <authorList>
            <person name="Scully E.D."/>
            <person name="Geib S.M."/>
            <person name="Palmer N.A."/>
            <person name="Koch K."/>
            <person name="Bradshaw J."/>
            <person name="Heng-Moss T."/>
            <person name="Sarath G."/>
        </authorList>
    </citation>
    <scope>NUCLEOTIDE SEQUENCE</scope>
</reference>
<name>A0A2S2Q0K4_9HEMI</name>
<dbReference type="OrthoDB" id="6415790at2759"/>
<evidence type="ECO:0000313" key="8">
    <source>
        <dbReference type="RefSeq" id="XP_025411409.1"/>
    </source>
</evidence>
<dbReference type="SUPFAM" id="SSF103473">
    <property type="entry name" value="MFS general substrate transporter"/>
    <property type="match status" value="1"/>
</dbReference>